<comment type="similarity">
    <text evidence="2">Belongs to the SusD family.</text>
</comment>
<reference evidence="7 8" key="1">
    <citation type="submission" date="2017-11" db="EMBL/GenBank/DDBJ databases">
        <title>Infants hospitalized years apart are colonized by the same room-sourced microbial strains.</title>
        <authorList>
            <person name="Brooks B."/>
            <person name="Olm M.R."/>
            <person name="Firek B.A."/>
            <person name="Baker R."/>
            <person name="Thomas B.C."/>
            <person name="Morowitz M.J."/>
            <person name="Banfield J.F."/>
        </authorList>
    </citation>
    <scope>NUCLEOTIDE SEQUENCE [LARGE SCALE GENOMIC DNA]</scope>
    <source>
        <strain evidence="7">S2_009_000_R2_76</strain>
    </source>
</reference>
<evidence type="ECO:0000313" key="7">
    <source>
        <dbReference type="EMBL" id="PZP50786.1"/>
    </source>
</evidence>
<dbReference type="AlphaFoldDB" id="A0A2W5GYB4"/>
<dbReference type="Proteomes" id="UP000249645">
    <property type="component" value="Unassembled WGS sequence"/>
</dbReference>
<protein>
    <submittedName>
        <fullName evidence="7">RagB/SusD family nutrient uptake outer membrane protein</fullName>
    </submittedName>
</protein>
<dbReference type="Gene3D" id="1.25.40.390">
    <property type="match status" value="1"/>
</dbReference>
<evidence type="ECO:0000256" key="3">
    <source>
        <dbReference type="ARBA" id="ARBA00022729"/>
    </source>
</evidence>
<comment type="subcellular location">
    <subcellularLocation>
        <location evidence="1">Cell outer membrane</location>
    </subcellularLocation>
</comment>
<proteinExistence type="inferred from homology"/>
<dbReference type="InterPro" id="IPR011990">
    <property type="entry name" value="TPR-like_helical_dom_sf"/>
</dbReference>
<gene>
    <name evidence="7" type="ORF">DI598_04765</name>
</gene>
<dbReference type="EMBL" id="QFOI01000053">
    <property type="protein sequence ID" value="PZP50786.1"/>
    <property type="molecule type" value="Genomic_DNA"/>
</dbReference>
<evidence type="ECO:0000256" key="1">
    <source>
        <dbReference type="ARBA" id="ARBA00004442"/>
    </source>
</evidence>
<keyword evidence="4" id="KW-0472">Membrane</keyword>
<dbReference type="Pfam" id="PF07980">
    <property type="entry name" value="SusD_RagB"/>
    <property type="match status" value="1"/>
</dbReference>
<organism evidence="7 8">
    <name type="scientific">Pseudopedobacter saltans</name>
    <dbReference type="NCBI Taxonomy" id="151895"/>
    <lineage>
        <taxon>Bacteria</taxon>
        <taxon>Pseudomonadati</taxon>
        <taxon>Bacteroidota</taxon>
        <taxon>Sphingobacteriia</taxon>
        <taxon>Sphingobacteriales</taxon>
        <taxon>Sphingobacteriaceae</taxon>
        <taxon>Pseudopedobacter</taxon>
    </lineage>
</organism>
<keyword evidence="5" id="KW-0998">Cell outer membrane</keyword>
<dbReference type="InterPro" id="IPR012944">
    <property type="entry name" value="SusD_RagB_dom"/>
</dbReference>
<feature type="domain" description="RagB/SusD" evidence="6">
    <location>
        <begin position="1"/>
        <end position="111"/>
    </location>
</feature>
<evidence type="ECO:0000256" key="5">
    <source>
        <dbReference type="ARBA" id="ARBA00023237"/>
    </source>
</evidence>
<comment type="caution">
    <text evidence="7">The sequence shown here is derived from an EMBL/GenBank/DDBJ whole genome shotgun (WGS) entry which is preliminary data.</text>
</comment>
<evidence type="ECO:0000256" key="4">
    <source>
        <dbReference type="ARBA" id="ARBA00023136"/>
    </source>
</evidence>
<keyword evidence="3" id="KW-0732">Signal</keyword>
<evidence type="ECO:0000259" key="6">
    <source>
        <dbReference type="Pfam" id="PF07980"/>
    </source>
</evidence>
<dbReference type="GO" id="GO:0009279">
    <property type="term" value="C:cell outer membrane"/>
    <property type="evidence" value="ECO:0007669"/>
    <property type="project" value="UniProtKB-SubCell"/>
</dbReference>
<evidence type="ECO:0000313" key="8">
    <source>
        <dbReference type="Proteomes" id="UP000249645"/>
    </source>
</evidence>
<evidence type="ECO:0000256" key="2">
    <source>
        <dbReference type="ARBA" id="ARBA00006275"/>
    </source>
</evidence>
<feature type="non-terminal residue" evidence="7">
    <location>
        <position position="1"/>
    </location>
</feature>
<sequence length="111" mass="12339">LLLAEALNEVNHGPTAEAYSLLNDIRTRAGVVTYAAGTLDYTSFKSKIMDERLFELWCEGQRREDMIRWGTFVSYAASQGSAFATANDTLYPLPQKVITETNGVVKQNPGY</sequence>
<accession>A0A2W5GYB4</accession>
<name>A0A2W5GYB4_9SPHI</name>
<dbReference type="SUPFAM" id="SSF48452">
    <property type="entry name" value="TPR-like"/>
    <property type="match status" value="1"/>
</dbReference>